<comment type="caution">
    <text evidence="2">The sequence shown here is derived from an EMBL/GenBank/DDBJ whole genome shotgun (WGS) entry which is preliminary data.</text>
</comment>
<keyword evidence="3" id="KW-1185">Reference proteome</keyword>
<dbReference type="AlphaFoldDB" id="A0A9P6CZM8"/>
<name>A0A9P6CZM8_9AGAR</name>
<dbReference type="Proteomes" id="UP000807469">
    <property type="component" value="Unassembled WGS sequence"/>
</dbReference>
<organism evidence="2 3">
    <name type="scientific">Pholiota conissans</name>
    <dbReference type="NCBI Taxonomy" id="109636"/>
    <lineage>
        <taxon>Eukaryota</taxon>
        <taxon>Fungi</taxon>
        <taxon>Dikarya</taxon>
        <taxon>Basidiomycota</taxon>
        <taxon>Agaricomycotina</taxon>
        <taxon>Agaricomycetes</taxon>
        <taxon>Agaricomycetidae</taxon>
        <taxon>Agaricales</taxon>
        <taxon>Agaricineae</taxon>
        <taxon>Strophariaceae</taxon>
        <taxon>Pholiota</taxon>
    </lineage>
</organism>
<feature type="region of interest" description="Disordered" evidence="1">
    <location>
        <begin position="1"/>
        <end position="33"/>
    </location>
</feature>
<gene>
    <name evidence="2" type="ORF">BDN70DRAFT_879868</name>
</gene>
<proteinExistence type="predicted"/>
<reference evidence="2" key="1">
    <citation type="submission" date="2020-11" db="EMBL/GenBank/DDBJ databases">
        <authorList>
            <consortium name="DOE Joint Genome Institute"/>
            <person name="Ahrendt S."/>
            <person name="Riley R."/>
            <person name="Andreopoulos W."/>
            <person name="Labutti K."/>
            <person name="Pangilinan J."/>
            <person name="Ruiz-Duenas F.J."/>
            <person name="Barrasa J.M."/>
            <person name="Sanchez-Garcia M."/>
            <person name="Camarero S."/>
            <person name="Miyauchi S."/>
            <person name="Serrano A."/>
            <person name="Linde D."/>
            <person name="Babiker R."/>
            <person name="Drula E."/>
            <person name="Ayuso-Fernandez I."/>
            <person name="Pacheco R."/>
            <person name="Padilla G."/>
            <person name="Ferreira P."/>
            <person name="Barriuso J."/>
            <person name="Kellner H."/>
            <person name="Castanera R."/>
            <person name="Alfaro M."/>
            <person name="Ramirez L."/>
            <person name="Pisabarro A.G."/>
            <person name="Kuo A."/>
            <person name="Tritt A."/>
            <person name="Lipzen A."/>
            <person name="He G."/>
            <person name="Yan M."/>
            <person name="Ng V."/>
            <person name="Cullen D."/>
            <person name="Martin F."/>
            <person name="Rosso M.-N."/>
            <person name="Henrissat B."/>
            <person name="Hibbett D."/>
            <person name="Martinez A.T."/>
            <person name="Grigoriev I.V."/>
        </authorList>
    </citation>
    <scope>NUCLEOTIDE SEQUENCE</scope>
    <source>
        <strain evidence="2">CIRM-BRFM 674</strain>
    </source>
</reference>
<evidence type="ECO:0000256" key="1">
    <source>
        <dbReference type="SAM" id="MobiDB-lite"/>
    </source>
</evidence>
<accession>A0A9P6CZM8</accession>
<feature type="non-terminal residue" evidence="2">
    <location>
        <position position="1"/>
    </location>
</feature>
<protein>
    <submittedName>
        <fullName evidence="2">Uncharacterized protein</fullName>
    </submittedName>
</protein>
<evidence type="ECO:0000313" key="3">
    <source>
        <dbReference type="Proteomes" id="UP000807469"/>
    </source>
</evidence>
<feature type="compositionally biased region" description="Polar residues" evidence="1">
    <location>
        <begin position="1"/>
        <end position="12"/>
    </location>
</feature>
<dbReference type="EMBL" id="MU155232">
    <property type="protein sequence ID" value="KAF9478525.1"/>
    <property type="molecule type" value="Genomic_DNA"/>
</dbReference>
<evidence type="ECO:0000313" key="2">
    <source>
        <dbReference type="EMBL" id="KAF9478525.1"/>
    </source>
</evidence>
<sequence>LDRSLSFSSLASEPTEDSPSPSPSILADQESKEDRVRRIDAKARRTVLSEISKYSGGLIKLDNTFDLLFFWQVQFLI</sequence>